<dbReference type="RefSeq" id="WP_130281245.1">
    <property type="nucleotide sequence ID" value="NZ_SGWW01000001.1"/>
</dbReference>
<feature type="transmembrane region" description="Helical" evidence="1">
    <location>
        <begin position="12"/>
        <end position="37"/>
    </location>
</feature>
<accession>A0A4Q7LXB4</accession>
<evidence type="ECO:0000313" key="2">
    <source>
        <dbReference type="EMBL" id="RZS59665.1"/>
    </source>
</evidence>
<keyword evidence="1" id="KW-1133">Transmembrane helix</keyword>
<reference evidence="2 3" key="1">
    <citation type="journal article" date="2015" name="Stand. Genomic Sci.">
        <title>Genomic Encyclopedia of Bacterial and Archaeal Type Strains, Phase III: the genomes of soil and plant-associated and newly described type strains.</title>
        <authorList>
            <person name="Whitman W.B."/>
            <person name="Woyke T."/>
            <person name="Klenk H.P."/>
            <person name="Zhou Y."/>
            <person name="Lilburn T.G."/>
            <person name="Beck B.J."/>
            <person name="De Vos P."/>
            <person name="Vandamme P."/>
            <person name="Eisen J.A."/>
            <person name="Garrity G."/>
            <person name="Hugenholtz P."/>
            <person name="Kyrpides N.C."/>
        </authorList>
    </citation>
    <scope>NUCLEOTIDE SEQUENCE [LARGE SCALE GENOMIC DNA]</scope>
    <source>
        <strain evidence="2 3">CV2</strain>
    </source>
</reference>
<feature type="transmembrane region" description="Helical" evidence="1">
    <location>
        <begin position="81"/>
        <end position="103"/>
    </location>
</feature>
<protein>
    <submittedName>
        <fullName evidence="2">Uncharacterized protein</fullName>
    </submittedName>
</protein>
<keyword evidence="1" id="KW-0812">Transmembrane</keyword>
<dbReference type="EMBL" id="SGWW01000001">
    <property type="protein sequence ID" value="RZS59665.1"/>
    <property type="molecule type" value="Genomic_DNA"/>
</dbReference>
<proteinExistence type="predicted"/>
<name>A0A4Q7LXB4_9MICO</name>
<dbReference type="Proteomes" id="UP000293519">
    <property type="component" value="Unassembled WGS sequence"/>
</dbReference>
<keyword evidence="3" id="KW-1185">Reference proteome</keyword>
<feature type="transmembrane region" description="Helical" evidence="1">
    <location>
        <begin position="138"/>
        <end position="158"/>
    </location>
</feature>
<dbReference type="AlphaFoldDB" id="A0A4Q7LXB4"/>
<feature type="transmembrane region" description="Helical" evidence="1">
    <location>
        <begin position="109"/>
        <end position="126"/>
    </location>
</feature>
<evidence type="ECO:0000313" key="3">
    <source>
        <dbReference type="Proteomes" id="UP000293519"/>
    </source>
</evidence>
<feature type="transmembrane region" description="Helical" evidence="1">
    <location>
        <begin position="170"/>
        <end position="194"/>
    </location>
</feature>
<gene>
    <name evidence="2" type="ORF">EV141_0897</name>
</gene>
<organism evidence="2 3">
    <name type="scientific">Microcella putealis</name>
    <dbReference type="NCBI Taxonomy" id="337005"/>
    <lineage>
        <taxon>Bacteria</taxon>
        <taxon>Bacillati</taxon>
        <taxon>Actinomycetota</taxon>
        <taxon>Actinomycetes</taxon>
        <taxon>Micrococcales</taxon>
        <taxon>Microbacteriaceae</taxon>
        <taxon>Microcella</taxon>
    </lineage>
</organism>
<keyword evidence="1" id="KW-0472">Membrane</keyword>
<evidence type="ECO:0000256" key="1">
    <source>
        <dbReference type="SAM" id="Phobius"/>
    </source>
</evidence>
<comment type="caution">
    <text evidence="2">The sequence shown here is derived from an EMBL/GenBank/DDBJ whole genome shotgun (WGS) entry which is preliminary data.</text>
</comment>
<feature type="transmembrane region" description="Helical" evidence="1">
    <location>
        <begin position="49"/>
        <end position="69"/>
    </location>
</feature>
<sequence>MSVPAKNATRSVSPWVVVLASSLTAWAVLAVSTGIALTVAGPAALDTAGVALSLAGLVALAAIVLRAAWRAPRQRDTASTSSRLLVAVATALAAPLLVAVLVTSASAPSVTNVGLALPVLGVLGGLSNRVRRRTFSAGGVIVALMLALVATIVALRALGGGLESLVTELVVAALAGFVALAIVVLVVTLLTVLLRPAGELSD</sequence>